<dbReference type="AlphaFoldDB" id="A0A3D9DR60"/>
<proteinExistence type="predicted"/>
<dbReference type="SUPFAM" id="SSF74653">
    <property type="entry name" value="TolA/TonB C-terminal domain"/>
    <property type="match status" value="1"/>
</dbReference>
<organism evidence="1 2">
    <name type="scientific">Chryseobacterium elymi</name>
    <dbReference type="NCBI Taxonomy" id="395936"/>
    <lineage>
        <taxon>Bacteria</taxon>
        <taxon>Pseudomonadati</taxon>
        <taxon>Bacteroidota</taxon>
        <taxon>Flavobacteriia</taxon>
        <taxon>Flavobacteriales</taxon>
        <taxon>Weeksellaceae</taxon>
        <taxon>Chryseobacterium group</taxon>
        <taxon>Chryseobacterium</taxon>
    </lineage>
</organism>
<dbReference type="Proteomes" id="UP000257030">
    <property type="component" value="Unassembled WGS sequence"/>
</dbReference>
<keyword evidence="2" id="KW-1185">Reference proteome</keyword>
<evidence type="ECO:0008006" key="3">
    <source>
        <dbReference type="Google" id="ProtNLM"/>
    </source>
</evidence>
<dbReference type="Gene3D" id="3.30.1150.10">
    <property type="match status" value="1"/>
</dbReference>
<evidence type="ECO:0000313" key="1">
    <source>
        <dbReference type="EMBL" id="REC80473.1"/>
    </source>
</evidence>
<gene>
    <name evidence="1" type="ORF">DRF60_01830</name>
</gene>
<reference evidence="1 2" key="1">
    <citation type="journal article" date="2010" name="Syst. Appl. Microbiol.">
        <title>Four new species of Chryseobacterium from the rhizosphere of coastal sand dune plants, Chryseobacterium elymi sp. nov., Chryseobacterium hagamense sp. nov., Chryseobacterium lathyri sp. nov. and Chryseobacterium rhizosphaerae sp. nov.</title>
        <authorList>
            <person name="Cho S.H."/>
            <person name="Lee K.S."/>
            <person name="Shin D.S."/>
            <person name="Han J.H."/>
            <person name="Park K.S."/>
            <person name="Lee C.H."/>
            <person name="Park K.H."/>
            <person name="Kim S.B."/>
        </authorList>
    </citation>
    <scope>NUCLEOTIDE SEQUENCE [LARGE SCALE GENOMIC DNA]</scope>
    <source>
        <strain evidence="1 2">KCTC 22547</strain>
    </source>
</reference>
<comment type="caution">
    <text evidence="1">The sequence shown here is derived from an EMBL/GenBank/DDBJ whole genome shotgun (WGS) entry which is preliminary data.</text>
</comment>
<evidence type="ECO:0000313" key="2">
    <source>
        <dbReference type="Proteomes" id="UP000257030"/>
    </source>
</evidence>
<protein>
    <recommendedName>
        <fullName evidence="3">TonB C-terminal domain-containing protein</fullName>
    </recommendedName>
</protein>
<sequence length="147" mass="16748">MTALEDKIYLMKKYLLFILLFWTVSIAAQKDLTVIPDPKPSVDAEPGPSQIASFPGGHQAFVKEILKNFRTSPLVKAEIMKAKAIATFIVDAEGNMVDIKIESYEYKMVRDEFLRALKMIKTQWIPAEQNGKKVRSIMRQPLVFSLQ</sequence>
<name>A0A3D9DR60_9FLAO</name>
<accession>A0A3D9DR60</accession>
<dbReference type="EMBL" id="QNUH01000001">
    <property type="protein sequence ID" value="REC80473.1"/>
    <property type="molecule type" value="Genomic_DNA"/>
</dbReference>